<sequence>MRPTGGRWASLMGTLKDFLGRARDKTQADKNRELFRLQMEHMSQSASFTTDVYLKMLQDMRKASGLTGTLKEQLPWVQNNPFLKDSKRQEELILALTPEQRVQLQRAQPKELDALAATTGKDIQALTSVWGRLQRLTTLHRWLRRRVARGYALPRDETQLELFYMNPHSGRRLPPLLPPHLRKRATR</sequence>
<keyword evidence="2" id="KW-1185">Reference proteome</keyword>
<dbReference type="AlphaFoldDB" id="A0AAV9IRE7"/>
<evidence type="ECO:0000313" key="2">
    <source>
        <dbReference type="Proteomes" id="UP001301350"/>
    </source>
</evidence>
<gene>
    <name evidence="1" type="ORF">CDCA_CDCA03G0842</name>
</gene>
<dbReference type="Proteomes" id="UP001301350">
    <property type="component" value="Unassembled WGS sequence"/>
</dbReference>
<proteinExistence type="predicted"/>
<evidence type="ECO:0000313" key="1">
    <source>
        <dbReference type="EMBL" id="KAK4534817.1"/>
    </source>
</evidence>
<dbReference type="EMBL" id="JANCYW010000003">
    <property type="protein sequence ID" value="KAK4534817.1"/>
    <property type="molecule type" value="Genomic_DNA"/>
</dbReference>
<name>A0AAV9IRE7_CYACA</name>
<organism evidence="1 2">
    <name type="scientific">Cyanidium caldarium</name>
    <name type="common">Red alga</name>
    <dbReference type="NCBI Taxonomy" id="2771"/>
    <lineage>
        <taxon>Eukaryota</taxon>
        <taxon>Rhodophyta</taxon>
        <taxon>Bangiophyceae</taxon>
        <taxon>Cyanidiales</taxon>
        <taxon>Cyanidiaceae</taxon>
        <taxon>Cyanidium</taxon>
    </lineage>
</organism>
<comment type="caution">
    <text evidence="1">The sequence shown here is derived from an EMBL/GenBank/DDBJ whole genome shotgun (WGS) entry which is preliminary data.</text>
</comment>
<protein>
    <submittedName>
        <fullName evidence="1">Uncharacterized protein</fullName>
    </submittedName>
</protein>
<accession>A0AAV9IRE7</accession>
<reference evidence="1 2" key="1">
    <citation type="submission" date="2022-07" db="EMBL/GenBank/DDBJ databases">
        <title>Genome-wide signatures of adaptation to extreme environments.</title>
        <authorList>
            <person name="Cho C.H."/>
            <person name="Yoon H.S."/>
        </authorList>
    </citation>
    <scope>NUCLEOTIDE SEQUENCE [LARGE SCALE GENOMIC DNA]</scope>
    <source>
        <strain evidence="1 2">DBV 063 E5</strain>
    </source>
</reference>